<accession>A0A3S3P686</accession>
<evidence type="ECO:0000313" key="2">
    <source>
        <dbReference type="Proteomes" id="UP000285301"/>
    </source>
</evidence>
<dbReference type="Proteomes" id="UP000285301">
    <property type="component" value="Unassembled WGS sequence"/>
</dbReference>
<keyword evidence="2" id="KW-1185">Reference proteome</keyword>
<reference evidence="1 2" key="1">
    <citation type="journal article" date="2018" name="Gigascience">
        <title>Genomes of trombidid mites reveal novel predicted allergens and laterally-transferred genes associated with secondary metabolism.</title>
        <authorList>
            <person name="Dong X."/>
            <person name="Chaisiri K."/>
            <person name="Xia D."/>
            <person name="Armstrong S.D."/>
            <person name="Fang Y."/>
            <person name="Donnelly M.J."/>
            <person name="Kadowaki T."/>
            <person name="McGarry J.W."/>
            <person name="Darby A.C."/>
            <person name="Makepeace B.L."/>
        </authorList>
    </citation>
    <scope>NUCLEOTIDE SEQUENCE [LARGE SCALE GENOMIC DNA]</scope>
    <source>
        <strain evidence="1">UoL-WK</strain>
    </source>
</reference>
<comment type="caution">
    <text evidence="1">The sequence shown here is derived from an EMBL/GenBank/DDBJ whole genome shotgun (WGS) entry which is preliminary data.</text>
</comment>
<sequence>MTIVMLTIHRGMCHFHILMALYWKPAMFIDCFAHAKLASLAFRMFVKN</sequence>
<organism evidence="1 2">
    <name type="scientific">Dinothrombium tinctorium</name>
    <dbReference type="NCBI Taxonomy" id="1965070"/>
    <lineage>
        <taxon>Eukaryota</taxon>
        <taxon>Metazoa</taxon>
        <taxon>Ecdysozoa</taxon>
        <taxon>Arthropoda</taxon>
        <taxon>Chelicerata</taxon>
        <taxon>Arachnida</taxon>
        <taxon>Acari</taxon>
        <taxon>Acariformes</taxon>
        <taxon>Trombidiformes</taxon>
        <taxon>Prostigmata</taxon>
        <taxon>Anystina</taxon>
        <taxon>Parasitengona</taxon>
        <taxon>Trombidioidea</taxon>
        <taxon>Trombidiidae</taxon>
        <taxon>Dinothrombium</taxon>
    </lineage>
</organism>
<dbReference type="AlphaFoldDB" id="A0A3S3P686"/>
<name>A0A3S3P686_9ACAR</name>
<dbReference type="EMBL" id="NCKU01008439">
    <property type="protein sequence ID" value="RWS01894.1"/>
    <property type="molecule type" value="Genomic_DNA"/>
</dbReference>
<protein>
    <submittedName>
        <fullName evidence="1">Uncharacterized protein</fullName>
    </submittedName>
</protein>
<gene>
    <name evidence="1" type="ORF">B4U79_09149</name>
</gene>
<proteinExistence type="predicted"/>
<evidence type="ECO:0000313" key="1">
    <source>
        <dbReference type="EMBL" id="RWS01894.1"/>
    </source>
</evidence>